<dbReference type="Proteomes" id="UP001178281">
    <property type="component" value="Unassembled WGS sequence"/>
</dbReference>
<evidence type="ECO:0000256" key="2">
    <source>
        <dbReference type="SAM" id="SignalP"/>
    </source>
</evidence>
<evidence type="ECO:0000256" key="1">
    <source>
        <dbReference type="SAM" id="MobiDB-lite"/>
    </source>
</evidence>
<feature type="chain" id="PRO_5041738689" evidence="2">
    <location>
        <begin position="32"/>
        <end position="109"/>
    </location>
</feature>
<dbReference type="RefSeq" id="WP_305112047.1">
    <property type="nucleotide sequence ID" value="NZ_JAUTIX010000006.1"/>
</dbReference>
<feature type="region of interest" description="Disordered" evidence="1">
    <location>
        <begin position="28"/>
        <end position="80"/>
    </location>
</feature>
<feature type="compositionally biased region" description="Low complexity" evidence="1">
    <location>
        <begin position="28"/>
        <end position="37"/>
    </location>
</feature>
<reference evidence="3" key="1">
    <citation type="submission" date="2023-08" db="EMBL/GenBank/DDBJ databases">
        <title>The draft genome of Tsukamurella strandjordii strain 050030.</title>
        <authorList>
            <person name="Zhao F."/>
            <person name="Feng Y."/>
            <person name="Zong Z."/>
        </authorList>
    </citation>
    <scope>NUCLEOTIDE SEQUENCE</scope>
    <source>
        <strain evidence="3">050030</strain>
    </source>
</reference>
<evidence type="ECO:0000313" key="4">
    <source>
        <dbReference type="Proteomes" id="UP001178281"/>
    </source>
</evidence>
<keyword evidence="4" id="KW-1185">Reference proteome</keyword>
<comment type="caution">
    <text evidence="3">The sequence shown here is derived from an EMBL/GenBank/DDBJ whole genome shotgun (WGS) entry which is preliminary data.</text>
</comment>
<dbReference type="EMBL" id="JAUTIX010000006">
    <property type="protein sequence ID" value="MDP0399397.1"/>
    <property type="molecule type" value="Genomic_DNA"/>
</dbReference>
<organism evidence="3 4">
    <name type="scientific">Tsukamurella strandjordii</name>
    <dbReference type="NCBI Taxonomy" id="147577"/>
    <lineage>
        <taxon>Bacteria</taxon>
        <taxon>Bacillati</taxon>
        <taxon>Actinomycetota</taxon>
        <taxon>Actinomycetes</taxon>
        <taxon>Mycobacteriales</taxon>
        <taxon>Tsukamurellaceae</taxon>
        <taxon>Tsukamurella</taxon>
    </lineage>
</organism>
<proteinExistence type="predicted"/>
<gene>
    <name evidence="3" type="ORF">Q7X28_15840</name>
</gene>
<protein>
    <submittedName>
        <fullName evidence="3">Uncharacterized protein</fullName>
    </submittedName>
</protein>
<dbReference type="AlphaFoldDB" id="A0AA90SMI7"/>
<sequence length="109" mass="11259">MTTMKKMIGSTLLGVTVIGGVGSVAAGMASAAPSQPGVGVTQPGKPAANTAAQPRPGQVPARAMPQNNGGNPNWRPGPVFHQGAWRTPIWDAKKNHWGFWLGPAWIPVG</sequence>
<feature type="signal peptide" evidence="2">
    <location>
        <begin position="1"/>
        <end position="31"/>
    </location>
</feature>
<evidence type="ECO:0000313" key="3">
    <source>
        <dbReference type="EMBL" id="MDP0399397.1"/>
    </source>
</evidence>
<keyword evidence="2" id="KW-0732">Signal</keyword>
<accession>A0AA90SMI7</accession>
<name>A0AA90SMI7_9ACTN</name>
<feature type="compositionally biased region" description="Low complexity" evidence="1">
    <location>
        <begin position="65"/>
        <end position="78"/>
    </location>
</feature>